<dbReference type="PROSITE" id="PS50026">
    <property type="entry name" value="EGF_3"/>
    <property type="match status" value="1"/>
</dbReference>
<gene>
    <name evidence="6" type="primary">Gm13033</name>
    <name evidence="6" type="synonym">OTTMUSG00000010099</name>
</gene>
<feature type="region of interest" description="Disordered" evidence="2">
    <location>
        <begin position="30"/>
        <end position="68"/>
    </location>
</feature>
<feature type="signal peptide" evidence="3">
    <location>
        <begin position="1"/>
        <end position="26"/>
    </location>
</feature>
<keyword evidence="3" id="KW-0732">Signal</keyword>
<dbReference type="SUPFAM" id="SSF57196">
    <property type="entry name" value="EGF/Laminin"/>
    <property type="match status" value="1"/>
</dbReference>
<evidence type="ECO:0000313" key="6">
    <source>
        <dbReference type="MGI" id="MGI:3649305"/>
    </source>
</evidence>
<dbReference type="Gene3D" id="2.10.25.10">
    <property type="entry name" value="Laminin"/>
    <property type="match status" value="1"/>
</dbReference>
<proteinExistence type="evidence at transcript level"/>
<dbReference type="AlphaFoldDB" id="Q3UQR6"/>
<keyword evidence="1" id="KW-0245">EGF-like domain</keyword>
<evidence type="ECO:0000259" key="4">
    <source>
        <dbReference type="PROSITE" id="PS50026"/>
    </source>
</evidence>
<dbReference type="EMBL" id="AK142202">
    <property type="protein sequence ID" value="BAE24973.1"/>
    <property type="molecule type" value="mRNA"/>
</dbReference>
<evidence type="ECO:0000256" key="2">
    <source>
        <dbReference type="SAM" id="MobiDB-lite"/>
    </source>
</evidence>
<dbReference type="InterPro" id="IPR000742">
    <property type="entry name" value="EGF"/>
</dbReference>
<organism evidence="5">
    <name type="scientific">Mus musculus</name>
    <name type="common">Mouse</name>
    <dbReference type="NCBI Taxonomy" id="10090"/>
    <lineage>
        <taxon>Eukaryota</taxon>
        <taxon>Metazoa</taxon>
        <taxon>Chordata</taxon>
        <taxon>Craniata</taxon>
        <taxon>Vertebrata</taxon>
        <taxon>Euteleostomi</taxon>
        <taxon>Mammalia</taxon>
        <taxon>Eutheria</taxon>
        <taxon>Euarchontoglires</taxon>
        <taxon>Glires</taxon>
        <taxon>Rodentia</taxon>
        <taxon>Myomorpha</taxon>
        <taxon>Muroidea</taxon>
        <taxon>Muridae</taxon>
        <taxon>Murinae</taxon>
        <taxon>Mus</taxon>
        <taxon>Mus</taxon>
    </lineage>
</organism>
<feature type="domain" description="EGF-like" evidence="4">
    <location>
        <begin position="88"/>
        <end position="126"/>
    </location>
</feature>
<reference evidence="5" key="3">
    <citation type="journal article" date="2000" name="Genome Res.">
        <title>RIKEN integrated sequence analysis (RISA) system--384-format sequencing pipeline with 384 multicapillary sequencer.</title>
        <authorList>
            <person name="Shibata K."/>
            <person name="Itoh M."/>
            <person name="Aizawa K."/>
            <person name="Nagaoka S."/>
            <person name="Sasaki N."/>
            <person name="Carninci P."/>
            <person name="Konno H."/>
            <person name="Akiyama J."/>
            <person name="Nishi K."/>
            <person name="Kitsunai T."/>
            <person name="Tashiro H."/>
            <person name="Itoh M."/>
            <person name="Sumi N."/>
            <person name="Ishii Y."/>
            <person name="Nakamura S."/>
            <person name="Hazama M."/>
            <person name="Nishine T."/>
            <person name="Harada A."/>
            <person name="Yamamoto R."/>
            <person name="Matsumoto H."/>
            <person name="Sakaguchi S."/>
            <person name="Ikegami T."/>
            <person name="Kashiwagi K."/>
            <person name="Fujiwake S."/>
            <person name="Inoue K."/>
            <person name="Togawa Y."/>
            <person name="Izawa M."/>
            <person name="Ohara E."/>
            <person name="Watahiki M."/>
            <person name="Yoneda Y."/>
            <person name="Ishikawa T."/>
            <person name="Ozawa K."/>
            <person name="Tanaka T."/>
            <person name="Matsuura S."/>
            <person name="Kawai J."/>
            <person name="Okazaki Y."/>
            <person name="Muramatsu M."/>
            <person name="Inoue Y."/>
            <person name="Kira A."/>
            <person name="Hayashizaki Y."/>
        </authorList>
    </citation>
    <scope>NUCLEOTIDE SEQUENCE</scope>
    <source>
        <strain evidence="5">C57BL/6J</strain>
        <tissue evidence="5">Heart</tissue>
    </source>
</reference>
<sequence>GARVRLELAVGRLLRVFELLAVSVLARPDSSSCEASTGPDFFSLSSTDGAPRIPRPSGRQHAHPHPAAPASCRSRILLLRAALLFRHPASSCFSNPCQNRGECMSMEWDQYTCSCTRQDSMVKTVQHLNF</sequence>
<reference evidence="5" key="7">
    <citation type="journal article" date="2005" name="Science">
        <title>The Transcriptional Landscape of the Mammalian Genome.</title>
        <authorList>
            <consortium name="The FANTOM Consortium"/>
            <consortium name="Riken Genome Exploration Research Group and Genome Science Group (Genome Network Project Core Group)"/>
        </authorList>
    </citation>
    <scope>NUCLEOTIDE SEQUENCE</scope>
    <source>
        <strain evidence="5">C57BL/6J</strain>
        <tissue evidence="5">Heart</tissue>
    </source>
</reference>
<reference evidence="5" key="8">
    <citation type="journal article" date="2005" name="Science">
        <title>Antisense Transcription in the Mammalian Transcriptome.</title>
        <authorList>
            <consortium name="RIKEN Genome Exploration Research Group and Genome Science Group (Genome Network Project Core Group) and the FANTOM Consortium"/>
        </authorList>
    </citation>
    <scope>NUCLEOTIDE SEQUENCE</scope>
    <source>
        <strain evidence="5">C57BL/6J</strain>
        <tissue evidence="5">Heart</tissue>
    </source>
</reference>
<reference evidence="5" key="5">
    <citation type="journal article" date="2002" name="Nature">
        <title>Analysis of the mouse transcriptome based on functional annotation of 60,770 full-length cDNAs.</title>
        <authorList>
            <consortium name="The FANTOM Consortium and the RIKEN Genome Exploration Research Group Phase I and II Team"/>
        </authorList>
    </citation>
    <scope>NUCLEOTIDE SEQUENCE</scope>
    <source>
        <strain evidence="5">C57BL/6J</strain>
        <tissue evidence="5">Heart</tissue>
    </source>
</reference>
<dbReference type="Pfam" id="PF00008">
    <property type="entry name" value="EGF"/>
    <property type="match status" value="1"/>
</dbReference>
<evidence type="ECO:0000256" key="1">
    <source>
        <dbReference type="PROSITE-ProRule" id="PRU00076"/>
    </source>
</evidence>
<reference evidence="5" key="1">
    <citation type="journal article" date="1999" name="Methods Enzymol.">
        <title>High-efficiency full-length cDNA cloning.</title>
        <authorList>
            <person name="Carninci P."/>
            <person name="Hayashizaki Y."/>
        </authorList>
    </citation>
    <scope>NUCLEOTIDE SEQUENCE</scope>
    <source>
        <strain evidence="5">C57BL/6J</strain>
        <tissue evidence="5">Heart</tissue>
    </source>
</reference>
<dbReference type="MGI" id="MGI:3649305">
    <property type="gene designation" value="Gm13033"/>
</dbReference>
<protein>
    <recommendedName>
        <fullName evidence="4">EGF-like domain-containing protein</fullName>
    </recommendedName>
</protein>
<name>Q3UQR6_MOUSE</name>
<feature type="non-terminal residue" evidence="5">
    <location>
        <position position="1"/>
    </location>
</feature>
<accession>Q3UQR6</accession>
<feature type="chain" id="PRO_5004230143" description="EGF-like domain-containing protein" evidence="3">
    <location>
        <begin position="27"/>
        <end position="130"/>
    </location>
</feature>
<reference evidence="5" key="6">
    <citation type="submission" date="2004-03" db="EMBL/GenBank/DDBJ databases">
        <authorList>
            <person name="Arakawa T."/>
            <person name="Carninci P."/>
            <person name="Fukuda S."/>
            <person name="Hashizume W."/>
            <person name="Hayashida K."/>
            <person name="Hori F."/>
            <person name="Iida J."/>
            <person name="Imamura K."/>
            <person name="Imotani K."/>
            <person name="Itoh M."/>
            <person name="Kanagawa S."/>
            <person name="Kawai J."/>
            <person name="Kojima M."/>
            <person name="Konno H."/>
            <person name="Murata M."/>
            <person name="Nakamura M."/>
            <person name="Ninomiya N."/>
            <person name="Nishiyori H."/>
            <person name="Nomura K."/>
            <person name="Ohno M."/>
            <person name="Sakazume N."/>
            <person name="Sano H."/>
            <person name="Sasaki D."/>
            <person name="Shibata K."/>
            <person name="Shiraki T."/>
            <person name="Tagami M."/>
            <person name="Tagami Y."/>
            <person name="Waki K."/>
            <person name="Watahiki A."/>
            <person name="Muramatsu M."/>
            <person name="Hayashizaki Y."/>
        </authorList>
    </citation>
    <scope>NUCLEOTIDE SEQUENCE</scope>
    <source>
        <strain evidence="5">C57BL/6J</strain>
        <tissue evidence="5">Heart</tissue>
    </source>
</reference>
<reference evidence="5" key="4">
    <citation type="journal article" date="2001" name="Nature">
        <title>Functional annotation of a full-length mouse cDNA collection.</title>
        <authorList>
            <consortium name="The RIKEN Genome Exploration Research Group Phase II Team and the FANTOM Consortium"/>
        </authorList>
    </citation>
    <scope>NUCLEOTIDE SEQUENCE</scope>
    <source>
        <strain evidence="5">C57BL/6J</strain>
        <tissue evidence="5">Heart</tissue>
    </source>
</reference>
<evidence type="ECO:0000256" key="3">
    <source>
        <dbReference type="SAM" id="SignalP"/>
    </source>
</evidence>
<evidence type="ECO:0000313" key="5">
    <source>
        <dbReference type="EMBL" id="BAE24973.1"/>
    </source>
</evidence>
<comment type="caution">
    <text evidence="1">Lacks conserved residue(s) required for the propagation of feature annotation.</text>
</comment>
<dbReference type="AGR" id="MGI:3649305"/>
<reference evidence="5" key="2">
    <citation type="journal article" date="2000" name="Genome Res.">
        <title>Normalization and subtraction of cap-trapper-selected cDNAs to prepare full-length cDNA libraries for rapid discovery of new genes.</title>
        <authorList>
            <person name="Carninci P."/>
            <person name="Shibata Y."/>
            <person name="Hayatsu N."/>
            <person name="Sugahara Y."/>
            <person name="Shibata K."/>
            <person name="Itoh M."/>
            <person name="Konno H."/>
            <person name="Okazaki Y."/>
            <person name="Muramatsu M."/>
            <person name="Hayashizaki Y."/>
        </authorList>
    </citation>
    <scope>NUCLEOTIDE SEQUENCE</scope>
    <source>
        <strain evidence="5">C57BL/6J</strain>
        <tissue evidence="5">Heart</tissue>
    </source>
</reference>